<evidence type="ECO:0000313" key="1">
    <source>
        <dbReference type="EMBL" id="GGW88483.1"/>
    </source>
</evidence>
<comment type="caution">
    <text evidence="1">The sequence shown here is derived from an EMBL/GenBank/DDBJ whole genome shotgun (WGS) entry which is preliminary data.</text>
</comment>
<gene>
    <name evidence="1" type="ORF">GCM10007391_23100</name>
</gene>
<dbReference type="RefSeq" id="WP_189406614.1">
    <property type="nucleotide sequence ID" value="NZ_BMXP01000005.1"/>
</dbReference>
<dbReference type="AlphaFoldDB" id="A0A918JLT4"/>
<dbReference type="Proteomes" id="UP000631300">
    <property type="component" value="Unassembled WGS sequence"/>
</dbReference>
<reference evidence="1" key="2">
    <citation type="submission" date="2020-09" db="EMBL/GenBank/DDBJ databases">
        <authorList>
            <person name="Sun Q."/>
            <person name="Kim S."/>
        </authorList>
    </citation>
    <scope>NUCLEOTIDE SEQUENCE</scope>
    <source>
        <strain evidence="1">KCTC 22164</strain>
    </source>
</reference>
<keyword evidence="2" id="KW-1185">Reference proteome</keyword>
<proteinExistence type="predicted"/>
<organism evidence="1 2">
    <name type="scientific">Alteromonas halophila</name>
    <dbReference type="NCBI Taxonomy" id="516698"/>
    <lineage>
        <taxon>Bacteria</taxon>
        <taxon>Pseudomonadati</taxon>
        <taxon>Pseudomonadota</taxon>
        <taxon>Gammaproteobacteria</taxon>
        <taxon>Alteromonadales</taxon>
        <taxon>Alteromonadaceae</taxon>
        <taxon>Alteromonas/Salinimonas group</taxon>
        <taxon>Alteromonas</taxon>
    </lineage>
</organism>
<reference evidence="1" key="1">
    <citation type="journal article" date="2014" name="Int. J. Syst. Evol. Microbiol.">
        <title>Complete genome sequence of Corynebacterium casei LMG S-19264T (=DSM 44701T), isolated from a smear-ripened cheese.</title>
        <authorList>
            <consortium name="US DOE Joint Genome Institute (JGI-PGF)"/>
            <person name="Walter F."/>
            <person name="Albersmeier A."/>
            <person name="Kalinowski J."/>
            <person name="Ruckert C."/>
        </authorList>
    </citation>
    <scope>NUCLEOTIDE SEQUENCE</scope>
    <source>
        <strain evidence="1">KCTC 22164</strain>
    </source>
</reference>
<protein>
    <submittedName>
        <fullName evidence="1">Uncharacterized protein</fullName>
    </submittedName>
</protein>
<name>A0A918JLT4_9ALTE</name>
<accession>A0A918JLT4</accession>
<dbReference type="EMBL" id="BMXP01000005">
    <property type="protein sequence ID" value="GGW88483.1"/>
    <property type="molecule type" value="Genomic_DNA"/>
</dbReference>
<sequence>MKHSVDIHVVLATINDMEDFHDDPEEASERLNFILHAIYDRADDDIETLRLEKLLHFAWETWHEDQSLSEIDDDELLDWVDHALATWDDADNNDHPDQP</sequence>
<evidence type="ECO:0000313" key="2">
    <source>
        <dbReference type="Proteomes" id="UP000631300"/>
    </source>
</evidence>